<evidence type="ECO:0000313" key="7">
    <source>
        <dbReference type="Proteomes" id="UP000187495"/>
    </source>
</evidence>
<keyword evidence="7" id="KW-1185">Reference proteome</keyword>
<dbReference type="SUPFAM" id="SSF160996">
    <property type="entry name" value="HI0933 insert domain-like"/>
    <property type="match status" value="1"/>
</dbReference>
<comment type="cofactor">
    <cofactor evidence="1">
        <name>FAD</name>
        <dbReference type="ChEBI" id="CHEBI:57692"/>
    </cofactor>
</comment>
<dbReference type="PANTHER" id="PTHR42887:SF1">
    <property type="entry name" value="BLR3961 PROTEIN"/>
    <property type="match status" value="1"/>
</dbReference>
<dbReference type="SUPFAM" id="SSF51905">
    <property type="entry name" value="FAD/NAD(P)-binding domain"/>
    <property type="match status" value="1"/>
</dbReference>
<keyword evidence="3" id="KW-0274">FAD</keyword>
<reference evidence="7" key="1">
    <citation type="submission" date="2017-01" db="EMBL/GenBank/DDBJ databases">
        <authorList>
            <person name="Varghese N."/>
            <person name="Submissions S."/>
        </authorList>
    </citation>
    <scope>NUCLEOTIDE SEQUENCE [LARGE SCALE GENOMIC DNA]</scope>
    <source>
        <strain evidence="7">DSM 21768</strain>
    </source>
</reference>
<evidence type="ECO:0000313" key="6">
    <source>
        <dbReference type="EMBL" id="SIR87179.1"/>
    </source>
</evidence>
<dbReference type="InterPro" id="IPR022460">
    <property type="entry name" value="Flavoprotein_PP4765"/>
</dbReference>
<dbReference type="InterPro" id="IPR036188">
    <property type="entry name" value="FAD/NAD-bd_sf"/>
</dbReference>
<evidence type="ECO:0000256" key="2">
    <source>
        <dbReference type="ARBA" id="ARBA00022630"/>
    </source>
</evidence>
<name>A0A1N7EGP5_9GAMM</name>
<dbReference type="NCBIfam" id="TIGR03862">
    <property type="entry name" value="flavo_PP4765"/>
    <property type="match status" value="1"/>
</dbReference>
<feature type="domain" description="RsdA/BaiN/AoA(So)-like Rossmann fold-like" evidence="4">
    <location>
        <begin position="5"/>
        <end position="394"/>
    </location>
</feature>
<dbReference type="Pfam" id="PF03486">
    <property type="entry name" value="HI0933_like"/>
    <property type="match status" value="1"/>
</dbReference>
<dbReference type="Gene3D" id="3.50.50.60">
    <property type="entry name" value="FAD/NAD(P)-binding domain"/>
    <property type="match status" value="1"/>
</dbReference>
<dbReference type="InterPro" id="IPR057661">
    <property type="entry name" value="RsdA/BaiN/AoA(So)_Rossmann"/>
</dbReference>
<dbReference type="AlphaFoldDB" id="A0A1N7EGP5"/>
<dbReference type="STRING" id="34061.B0189_03860"/>
<proteinExistence type="predicted"/>
<dbReference type="Proteomes" id="UP000187495">
    <property type="component" value="Unassembled WGS sequence"/>
</dbReference>
<evidence type="ECO:0000256" key="1">
    <source>
        <dbReference type="ARBA" id="ARBA00001974"/>
    </source>
</evidence>
<dbReference type="Pfam" id="PF22780">
    <property type="entry name" value="HI0933_like_1st"/>
    <property type="match status" value="1"/>
</dbReference>
<dbReference type="RefSeq" id="WP_076554996.1">
    <property type="nucleotide sequence ID" value="NZ_FTNU01000005.1"/>
</dbReference>
<accession>A0A1N7EGP5</accession>
<dbReference type="InterPro" id="IPR023166">
    <property type="entry name" value="BaiN-like_dom_sf"/>
</dbReference>
<dbReference type="InterPro" id="IPR055178">
    <property type="entry name" value="RsdA/BaiN/AoA(So)-like_dom"/>
</dbReference>
<evidence type="ECO:0000259" key="4">
    <source>
        <dbReference type="Pfam" id="PF03486"/>
    </source>
</evidence>
<dbReference type="Gene3D" id="1.10.8.260">
    <property type="entry name" value="HI0933 insert domain-like"/>
    <property type="match status" value="1"/>
</dbReference>
<gene>
    <name evidence="6" type="ORF">SAMN02745664_1056</name>
</gene>
<evidence type="ECO:0008006" key="8">
    <source>
        <dbReference type="Google" id="ProtNLM"/>
    </source>
</evidence>
<dbReference type="InterPro" id="IPR004792">
    <property type="entry name" value="BaiN-like"/>
</dbReference>
<keyword evidence="2" id="KW-0285">Flavoprotein</keyword>
<feature type="domain" description="RsdA/BaiN/AoA(So)-like insert" evidence="5">
    <location>
        <begin position="194"/>
        <end position="342"/>
    </location>
</feature>
<dbReference type="Gene3D" id="2.40.30.10">
    <property type="entry name" value="Translation factors"/>
    <property type="match status" value="1"/>
</dbReference>
<organism evidence="6 7">
    <name type="scientific">Moraxella cuniculi DSM 21768</name>
    <dbReference type="NCBI Taxonomy" id="1122245"/>
    <lineage>
        <taxon>Bacteria</taxon>
        <taxon>Pseudomonadati</taxon>
        <taxon>Pseudomonadota</taxon>
        <taxon>Gammaproteobacteria</taxon>
        <taxon>Moraxellales</taxon>
        <taxon>Moraxellaceae</taxon>
        <taxon>Moraxella</taxon>
    </lineage>
</organism>
<dbReference type="PANTHER" id="PTHR42887">
    <property type="entry name" value="OS12G0638800 PROTEIN"/>
    <property type="match status" value="1"/>
</dbReference>
<dbReference type="NCBIfam" id="TIGR00275">
    <property type="entry name" value="aminoacetone oxidase family FAD-binding enzyme"/>
    <property type="match status" value="1"/>
</dbReference>
<dbReference type="EMBL" id="FTNU01000005">
    <property type="protein sequence ID" value="SIR87179.1"/>
    <property type="molecule type" value="Genomic_DNA"/>
</dbReference>
<sequence>MSRPDVAIIGAGAAGLMAAEVLAGYPVNVHIFEHKPTAARKILMAGKTGLNISHAENHELFVSRYTPSDWLAPFVQEFGSAQIVEWLAGLGIESFVGSTGRIFPVQMKASALVRAWLKRLNDYEVKFYYRHRCVSLDGLTLGFEVLDSKGGVTTVFQRKFAAVILACGGGSYASLGSDGRWQKWLPEELLTPLYASNVGVTVAWSAYMQGVFGQPLKRVKAWVDGMAAQQGDIIISHYGLESGLIYKLNSAIRQTCDLSNFVLYVDLLPDKSAEKIYQLLIKSKKQSLNTALKKVGLDASKIAILRECTPKQDWNNPKKMACHIKMLAVSCTGLRPIDEAISTGGGVKRLAVADDLQCHHQAGLFCAGEMLDWDAPTGGYLLTACFATARVAAKGVLNWLGCTQPNANG</sequence>
<dbReference type="PRINTS" id="PR00420">
    <property type="entry name" value="RNGMNOXGNASE"/>
</dbReference>
<evidence type="ECO:0000256" key="3">
    <source>
        <dbReference type="ARBA" id="ARBA00022827"/>
    </source>
</evidence>
<evidence type="ECO:0000259" key="5">
    <source>
        <dbReference type="Pfam" id="PF22780"/>
    </source>
</evidence>
<protein>
    <recommendedName>
        <fullName evidence="8">TIGR03862 family flavoprotein</fullName>
    </recommendedName>
</protein>